<name>A0A1I4E6D8_9HYPH</name>
<keyword evidence="2" id="KW-1185">Reference proteome</keyword>
<gene>
    <name evidence="1" type="ORF">SAMN04488498_12232</name>
</gene>
<reference evidence="1 2" key="1">
    <citation type="submission" date="2016-10" db="EMBL/GenBank/DDBJ databases">
        <authorList>
            <person name="Varghese N."/>
            <person name="Submissions S."/>
        </authorList>
    </citation>
    <scope>NUCLEOTIDE SEQUENCE [LARGE SCALE GENOMIC DNA]</scope>
    <source>
        <strain evidence="1 2">DSM 21822</strain>
    </source>
</reference>
<protein>
    <submittedName>
        <fullName evidence="1">Uncharacterized protein</fullName>
    </submittedName>
</protein>
<evidence type="ECO:0000313" key="1">
    <source>
        <dbReference type="EMBL" id="SFL00157.1"/>
    </source>
</evidence>
<dbReference type="RefSeq" id="WP_149762942.1">
    <property type="nucleotide sequence ID" value="NZ_BSPE01000036.1"/>
</dbReference>
<evidence type="ECO:0000313" key="2">
    <source>
        <dbReference type="Proteomes" id="UP000323300"/>
    </source>
</evidence>
<accession>A0A1I4E6D8</accession>
<dbReference type="AlphaFoldDB" id="A0A1I4E6D8"/>
<sequence>MNGIRLTGRVIDWDQEDYDEVTIEPAEAAEFESKGYMVATIQGHTWAFRKQPPNDGDIQIQPKSDIFGRLAAARGHTNYGFSGYFKGFVYLAGKRRKLVDWWTLFPGKEHQYASQQEKSKTEAAIRTIIETRAETEVVKVKGGYSFQTDGGQPAADNAD</sequence>
<dbReference type="Proteomes" id="UP000323300">
    <property type="component" value="Unassembled WGS sequence"/>
</dbReference>
<proteinExistence type="predicted"/>
<organism evidence="1 2">
    <name type="scientific">Neomesorhizobium albiziae</name>
    <dbReference type="NCBI Taxonomy" id="335020"/>
    <lineage>
        <taxon>Bacteria</taxon>
        <taxon>Pseudomonadati</taxon>
        <taxon>Pseudomonadota</taxon>
        <taxon>Alphaproteobacteria</taxon>
        <taxon>Hyphomicrobiales</taxon>
        <taxon>Phyllobacteriaceae</taxon>
        <taxon>Neomesorhizobium</taxon>
    </lineage>
</organism>
<dbReference type="EMBL" id="FOSL01000022">
    <property type="protein sequence ID" value="SFL00157.1"/>
    <property type="molecule type" value="Genomic_DNA"/>
</dbReference>